<evidence type="ECO:0000313" key="3">
    <source>
        <dbReference type="Proteomes" id="UP000095280"/>
    </source>
</evidence>
<dbReference type="Proteomes" id="UP000095280">
    <property type="component" value="Unplaced"/>
</dbReference>
<evidence type="ECO:0000313" key="4">
    <source>
        <dbReference type="WBParaSite" id="maker-uti_cns_0003092-snap-gene-0.3-mRNA-1"/>
    </source>
</evidence>
<evidence type="ECO:0000259" key="2">
    <source>
        <dbReference type="SMART" id="SM00186"/>
    </source>
</evidence>
<dbReference type="InterPro" id="IPR050373">
    <property type="entry name" value="Fibrinogen_C-term_domain"/>
</dbReference>
<dbReference type="Pfam" id="PF00147">
    <property type="entry name" value="Fibrinogen_C"/>
    <property type="match status" value="1"/>
</dbReference>
<keyword evidence="3" id="KW-1185">Reference proteome</keyword>
<name>A0A1I8GUN7_9PLAT</name>
<sequence>EEAGEVLDDLPAQSRRLRQLQPKLGGLLYASGFGQGESLNYWMGLEQLHQLTATGVWRVRWEFSDWNGPWYWAENAPFSVGPASGKYRCLMGPLDASRSSFSTPDSDNDDWSEGNCAQGQSGGWWYGECSFNGRERSLQRLSRS</sequence>
<proteinExistence type="predicted"/>
<accession>A0A1I8GUN7</accession>
<dbReference type="SUPFAM" id="SSF56496">
    <property type="entry name" value="Fibrinogen C-terminal domain-like"/>
    <property type="match status" value="1"/>
</dbReference>
<dbReference type="InterPro" id="IPR014716">
    <property type="entry name" value="Fibrinogen_a/b/g_C_1"/>
</dbReference>
<dbReference type="PANTHER" id="PTHR19143">
    <property type="entry name" value="FIBRINOGEN/TENASCIN/ANGIOPOEITIN"/>
    <property type="match status" value="1"/>
</dbReference>
<organism evidence="3 4">
    <name type="scientific">Macrostomum lignano</name>
    <dbReference type="NCBI Taxonomy" id="282301"/>
    <lineage>
        <taxon>Eukaryota</taxon>
        <taxon>Metazoa</taxon>
        <taxon>Spiralia</taxon>
        <taxon>Lophotrochozoa</taxon>
        <taxon>Platyhelminthes</taxon>
        <taxon>Rhabditophora</taxon>
        <taxon>Macrostomorpha</taxon>
        <taxon>Macrostomida</taxon>
        <taxon>Macrostomidae</taxon>
        <taxon>Macrostomum</taxon>
    </lineage>
</organism>
<dbReference type="Gene3D" id="3.90.215.10">
    <property type="entry name" value="Gamma Fibrinogen, chain A, domain 1"/>
    <property type="match status" value="1"/>
</dbReference>
<dbReference type="GO" id="GO:0005615">
    <property type="term" value="C:extracellular space"/>
    <property type="evidence" value="ECO:0007669"/>
    <property type="project" value="TreeGrafter"/>
</dbReference>
<feature type="domain" description="Fibrinogen C-terminal" evidence="2">
    <location>
        <begin position="2"/>
        <end position="144"/>
    </location>
</feature>
<dbReference type="WBParaSite" id="maker-uti_cns_0003092-snap-gene-0.3-mRNA-1">
    <property type="protein sequence ID" value="maker-uti_cns_0003092-snap-gene-0.3-mRNA-1"/>
    <property type="gene ID" value="maker-uti_cns_0003092-snap-gene-0.3"/>
</dbReference>
<reference evidence="4" key="1">
    <citation type="submission" date="2016-11" db="UniProtKB">
        <authorList>
            <consortium name="WormBaseParasite"/>
        </authorList>
    </citation>
    <scope>IDENTIFICATION</scope>
</reference>
<dbReference type="InterPro" id="IPR002181">
    <property type="entry name" value="Fibrinogen_a/b/g_C_dom"/>
</dbReference>
<feature type="region of interest" description="Disordered" evidence="1">
    <location>
        <begin position="98"/>
        <end position="123"/>
    </location>
</feature>
<dbReference type="Gene3D" id="4.10.530.10">
    <property type="entry name" value="Gamma-fibrinogen Carboxyl Terminal Fragment, domain 2"/>
    <property type="match status" value="1"/>
</dbReference>
<dbReference type="InterPro" id="IPR036056">
    <property type="entry name" value="Fibrinogen-like_C"/>
</dbReference>
<evidence type="ECO:0000256" key="1">
    <source>
        <dbReference type="SAM" id="MobiDB-lite"/>
    </source>
</evidence>
<dbReference type="AlphaFoldDB" id="A0A1I8GUN7"/>
<dbReference type="SMART" id="SM00186">
    <property type="entry name" value="FBG"/>
    <property type="match status" value="1"/>
</dbReference>
<protein>
    <submittedName>
        <fullName evidence="4">Fibrinogen C-terminal domain-containing protein</fullName>
    </submittedName>
</protein>